<reference evidence="3 4" key="1">
    <citation type="journal article" date="2019" name="Nat. Microbiol.">
        <title>Mediterranean grassland soil C-N compound turnover is dependent on rainfall and depth, and is mediated by genomically divergent microorganisms.</title>
        <authorList>
            <person name="Diamond S."/>
            <person name="Andeer P.F."/>
            <person name="Li Z."/>
            <person name="Crits-Christoph A."/>
            <person name="Burstein D."/>
            <person name="Anantharaman K."/>
            <person name="Lane K.R."/>
            <person name="Thomas B.C."/>
            <person name="Pan C."/>
            <person name="Northen T.R."/>
            <person name="Banfield J.F."/>
        </authorList>
    </citation>
    <scope>NUCLEOTIDE SEQUENCE [LARGE SCALE GENOMIC DNA]</scope>
    <source>
        <strain evidence="3">WS_10</strain>
    </source>
</reference>
<feature type="domain" description="Oxidoreductase molybdopterin-binding" evidence="2">
    <location>
        <begin position="83"/>
        <end position="121"/>
    </location>
</feature>
<dbReference type="Gene3D" id="3.90.420.10">
    <property type="entry name" value="Oxidoreductase, molybdopterin-binding domain"/>
    <property type="match status" value="1"/>
</dbReference>
<dbReference type="GO" id="GO:0008482">
    <property type="term" value="F:sulfite oxidase activity"/>
    <property type="evidence" value="ECO:0007669"/>
    <property type="project" value="TreeGrafter"/>
</dbReference>
<dbReference type="InterPro" id="IPR006311">
    <property type="entry name" value="TAT_signal"/>
</dbReference>
<evidence type="ECO:0000259" key="2">
    <source>
        <dbReference type="Pfam" id="PF00174"/>
    </source>
</evidence>
<dbReference type="InterPro" id="IPR036374">
    <property type="entry name" value="OxRdtase_Mopterin-bd_sf"/>
</dbReference>
<dbReference type="Proteomes" id="UP000319836">
    <property type="component" value="Unassembled WGS sequence"/>
</dbReference>
<dbReference type="EMBL" id="VBPA01000235">
    <property type="protein sequence ID" value="TMQ70089.1"/>
    <property type="molecule type" value="Genomic_DNA"/>
</dbReference>
<feature type="non-terminal residue" evidence="3">
    <location>
        <position position="123"/>
    </location>
</feature>
<dbReference type="AlphaFoldDB" id="A0A538U2V2"/>
<organism evidence="3 4">
    <name type="scientific">Eiseniibacteriota bacterium</name>
    <dbReference type="NCBI Taxonomy" id="2212470"/>
    <lineage>
        <taxon>Bacteria</taxon>
        <taxon>Candidatus Eiseniibacteriota</taxon>
    </lineage>
</organism>
<sequence>MTGMDRRRFLSALGRAGLATWTLTSTPAWARAAVTKAAKVAKPPPPPAELIERNAWPEHYETTLAALGHSWTTRNDRFFVRSHLPVPTVDPASYRLEVSGLVRTPLSLSLAEIQALPSSNAPV</sequence>
<dbReference type="GO" id="GO:0043546">
    <property type="term" value="F:molybdopterin cofactor binding"/>
    <property type="evidence" value="ECO:0007669"/>
    <property type="project" value="TreeGrafter"/>
</dbReference>
<feature type="chain" id="PRO_5022127365" evidence="1">
    <location>
        <begin position="31"/>
        <end position="123"/>
    </location>
</feature>
<evidence type="ECO:0000256" key="1">
    <source>
        <dbReference type="SAM" id="SignalP"/>
    </source>
</evidence>
<protein>
    <submittedName>
        <fullName evidence="3">Oxidase</fullName>
    </submittedName>
</protein>
<evidence type="ECO:0000313" key="4">
    <source>
        <dbReference type="Proteomes" id="UP000319836"/>
    </source>
</evidence>
<proteinExistence type="predicted"/>
<evidence type="ECO:0000313" key="3">
    <source>
        <dbReference type="EMBL" id="TMQ70089.1"/>
    </source>
</evidence>
<feature type="signal peptide" evidence="1">
    <location>
        <begin position="1"/>
        <end position="30"/>
    </location>
</feature>
<keyword evidence="1" id="KW-0732">Signal</keyword>
<dbReference type="PANTHER" id="PTHR19372">
    <property type="entry name" value="SULFITE REDUCTASE"/>
    <property type="match status" value="1"/>
</dbReference>
<dbReference type="GO" id="GO:0006790">
    <property type="term" value="P:sulfur compound metabolic process"/>
    <property type="evidence" value="ECO:0007669"/>
    <property type="project" value="TreeGrafter"/>
</dbReference>
<comment type="caution">
    <text evidence="3">The sequence shown here is derived from an EMBL/GenBank/DDBJ whole genome shotgun (WGS) entry which is preliminary data.</text>
</comment>
<dbReference type="PROSITE" id="PS51318">
    <property type="entry name" value="TAT"/>
    <property type="match status" value="1"/>
</dbReference>
<dbReference type="GO" id="GO:0020037">
    <property type="term" value="F:heme binding"/>
    <property type="evidence" value="ECO:0007669"/>
    <property type="project" value="TreeGrafter"/>
</dbReference>
<dbReference type="InterPro" id="IPR000572">
    <property type="entry name" value="OxRdtase_Mopterin-bd_dom"/>
</dbReference>
<gene>
    <name evidence="3" type="ORF">E6K80_09615</name>
</gene>
<dbReference type="Pfam" id="PF00174">
    <property type="entry name" value="Oxidored_molyb"/>
    <property type="match status" value="1"/>
</dbReference>
<name>A0A538U2V2_UNCEI</name>
<dbReference type="PANTHER" id="PTHR19372:SF7">
    <property type="entry name" value="SULFITE OXIDASE, MITOCHONDRIAL"/>
    <property type="match status" value="1"/>
</dbReference>
<accession>A0A538U2V2</accession>
<dbReference type="SUPFAM" id="SSF56524">
    <property type="entry name" value="Oxidoreductase molybdopterin-binding domain"/>
    <property type="match status" value="1"/>
</dbReference>